<dbReference type="InterPro" id="IPR036397">
    <property type="entry name" value="RNaseH_sf"/>
</dbReference>
<keyword evidence="4" id="KW-1185">Reference proteome</keyword>
<reference evidence="3 4" key="1">
    <citation type="submission" date="2024-06" db="EMBL/GenBank/DDBJ databases">
        <title>Genomic Encyclopedia of Type Strains, Phase IV (KMG-IV): sequencing the most valuable type-strain genomes for metagenomic binning, comparative biology and taxonomic classification.</title>
        <authorList>
            <person name="Goeker M."/>
        </authorList>
    </citation>
    <scope>NUCLEOTIDE SEQUENCE [LARGE SCALE GENOMIC DNA]</scope>
    <source>
        <strain evidence="3 4">DSM 23520</strain>
    </source>
</reference>
<dbReference type="Pfam" id="PF22483">
    <property type="entry name" value="Mu-transpos_C_2"/>
    <property type="match status" value="1"/>
</dbReference>
<proteinExistence type="inferred from homology"/>
<dbReference type="PROSITE" id="PS50994">
    <property type="entry name" value="INTEGRASE"/>
    <property type="match status" value="1"/>
</dbReference>
<dbReference type="RefSeq" id="WP_354221355.1">
    <property type="nucleotide sequence ID" value="NZ_JBEPMX010000014.1"/>
</dbReference>
<dbReference type="SUPFAM" id="SSF53098">
    <property type="entry name" value="Ribonuclease H-like"/>
    <property type="match status" value="1"/>
</dbReference>
<comment type="caution">
    <text evidence="3">The sequence shown here is derived from an EMBL/GenBank/DDBJ whole genome shotgun (WGS) entry which is preliminary data.</text>
</comment>
<dbReference type="InterPro" id="IPR054353">
    <property type="entry name" value="IstA-like_C"/>
</dbReference>
<evidence type="ECO:0000313" key="3">
    <source>
        <dbReference type="EMBL" id="MET3684212.1"/>
    </source>
</evidence>
<gene>
    <name evidence="3" type="ORF">ABID56_002338</name>
</gene>
<evidence type="ECO:0000256" key="1">
    <source>
        <dbReference type="ARBA" id="ARBA00009277"/>
    </source>
</evidence>
<evidence type="ECO:0000259" key="2">
    <source>
        <dbReference type="PROSITE" id="PS50994"/>
    </source>
</evidence>
<dbReference type="NCBIfam" id="NF033546">
    <property type="entry name" value="transpos_IS21"/>
    <property type="match status" value="1"/>
</dbReference>
<protein>
    <recommendedName>
        <fullName evidence="2">Integrase catalytic domain-containing protein</fullName>
    </recommendedName>
</protein>
<accession>A0ABV2KYK8</accession>
<dbReference type="Gene3D" id="3.30.420.10">
    <property type="entry name" value="Ribonuclease H-like superfamily/Ribonuclease H"/>
    <property type="match status" value="1"/>
</dbReference>
<dbReference type="EMBL" id="JBEPMX010000014">
    <property type="protein sequence ID" value="MET3684212.1"/>
    <property type="molecule type" value="Genomic_DNA"/>
</dbReference>
<evidence type="ECO:0000313" key="4">
    <source>
        <dbReference type="Proteomes" id="UP001549167"/>
    </source>
</evidence>
<comment type="similarity">
    <text evidence="1">Belongs to the transposase IS21/IS408/IS1162 family.</text>
</comment>
<dbReference type="PANTHER" id="PTHR35004:SF7">
    <property type="entry name" value="INTEGRASE PROTEIN"/>
    <property type="match status" value="1"/>
</dbReference>
<dbReference type="InterPro" id="IPR012337">
    <property type="entry name" value="RNaseH-like_sf"/>
</dbReference>
<sequence>MTLSKTQETYIHNLANNPEIDNLYHMDIEEIAIAADTSIKAVIRCLGLQKDFLQRRDKDPEYEKILSANLIKASITKPRVRKRYKVTPVLTELIEHYIQENKEKVKKRQSKLKKNKLQIHNEVIKHGFDIHYSTTCRLINELEEKKLEAFIKCAYRPGEYCEFDWGSIPLYINGHPRILKAGVFASAYSNYRYACLYESENRKSFVDIHNAFFNHCEGVYQTVVYDNMSLAVNHQRSKNGKKKPSRILKALSKHHNFNYRFCNVRKGNEKGHVEKTIGVIEDTIFSNRSSFSSLEEANHYLMEELMKLNHKECLYNRKTCIQRFKEEQKVLRPLQSDFMYVEKDKRVVNKSSMIQFQNNLYSVPTQYVGKKVDIHYTDIHIKCIYKGDVIATHTRLTGVDEHSLSLLHHTDLFIKKPGGFVHSLLYHQLPYVIQKTYRKYFDGETKEFMTFLQSYLKGSNEMVADSLKNVFSKIKGKITKEKLISKFEENLQ</sequence>
<dbReference type="PANTHER" id="PTHR35004">
    <property type="entry name" value="TRANSPOSASE RV3428C-RELATED"/>
    <property type="match status" value="1"/>
</dbReference>
<feature type="domain" description="Integrase catalytic" evidence="2">
    <location>
        <begin position="153"/>
        <end position="328"/>
    </location>
</feature>
<organism evidence="3 4">
    <name type="scientific">Alkalibacillus flavidus</name>
    <dbReference type="NCBI Taxonomy" id="546021"/>
    <lineage>
        <taxon>Bacteria</taxon>
        <taxon>Bacillati</taxon>
        <taxon>Bacillota</taxon>
        <taxon>Bacilli</taxon>
        <taxon>Bacillales</taxon>
        <taxon>Bacillaceae</taxon>
        <taxon>Alkalibacillus</taxon>
    </lineage>
</organism>
<name>A0ABV2KYK8_9BACI</name>
<dbReference type="InterPro" id="IPR001584">
    <property type="entry name" value="Integrase_cat-core"/>
</dbReference>
<dbReference type="Proteomes" id="UP001549167">
    <property type="component" value="Unassembled WGS sequence"/>
</dbReference>